<evidence type="ECO:0000259" key="2">
    <source>
        <dbReference type="Pfam" id="PF00535"/>
    </source>
</evidence>
<dbReference type="Proteomes" id="UP000886833">
    <property type="component" value="Unassembled WGS sequence"/>
</dbReference>
<dbReference type="SMART" id="SM00028">
    <property type="entry name" value="TPR"/>
    <property type="match status" value="4"/>
</dbReference>
<dbReference type="Gene3D" id="1.25.40.10">
    <property type="entry name" value="Tetratricopeptide repeat domain"/>
    <property type="match status" value="1"/>
</dbReference>
<evidence type="ECO:0000256" key="1">
    <source>
        <dbReference type="PROSITE-ProRule" id="PRU00339"/>
    </source>
</evidence>
<dbReference type="SUPFAM" id="SSF53448">
    <property type="entry name" value="Nucleotide-diphospho-sugar transferases"/>
    <property type="match status" value="1"/>
</dbReference>
<comment type="caution">
    <text evidence="3">The sequence shown here is derived from an EMBL/GenBank/DDBJ whole genome shotgun (WGS) entry which is preliminary data.</text>
</comment>
<sequence length="363" mass="43627">MSKYKVCVYTICLNEEKFVDRWYESMKEADEIYVLDTGSTDNTVEKLKKKGVYVEVKKIEPWRFDVARNESLKLVPEDADICVCTDLDEVFLPGWRDELEKAWHDNTTRLRYIYNWYLDENNNPIISFYYEKIHKRLGYSWYHPVHEILKYDGVETYNVTDNIILNHYPDRTKSRSSYLPLLELSVNEDPNDDRNMHYLGREYMYYGKYNKAIDTLIRHLNLENATWKDERCASMRFIGRCYKYLKRYDEAKMWLEKAIKEAPYLRDPYMEMALLYYVLNDYDNVINYVNKALNIKDHTKSYINETFSFGYTPYDLLSISYYNKGEIEASKVFLEKAIKIEPNDDRLNNNLKIINDKLKETTE</sequence>
<dbReference type="PANTHER" id="PTHR43630:SF2">
    <property type="entry name" value="GLYCOSYLTRANSFERASE"/>
    <property type="match status" value="1"/>
</dbReference>
<feature type="domain" description="Glycosyltransferase 2-like" evidence="2">
    <location>
        <begin position="8"/>
        <end position="108"/>
    </location>
</feature>
<evidence type="ECO:0000313" key="3">
    <source>
        <dbReference type="EMBL" id="HIT37604.1"/>
    </source>
</evidence>
<feature type="repeat" description="TPR" evidence="1">
    <location>
        <begin position="311"/>
        <end position="344"/>
    </location>
</feature>
<dbReference type="InterPro" id="IPR011990">
    <property type="entry name" value="TPR-like_helical_dom_sf"/>
</dbReference>
<dbReference type="Gene3D" id="3.90.550.10">
    <property type="entry name" value="Spore Coat Polysaccharide Biosynthesis Protein SpsA, Chain A"/>
    <property type="match status" value="1"/>
</dbReference>
<name>A0A9D1GC56_9FIRM</name>
<dbReference type="SUPFAM" id="SSF48452">
    <property type="entry name" value="TPR-like"/>
    <property type="match status" value="1"/>
</dbReference>
<dbReference type="PROSITE" id="PS50005">
    <property type="entry name" value="TPR"/>
    <property type="match status" value="2"/>
</dbReference>
<reference evidence="3" key="1">
    <citation type="submission" date="2020-10" db="EMBL/GenBank/DDBJ databases">
        <authorList>
            <person name="Gilroy R."/>
        </authorList>
    </citation>
    <scope>NUCLEOTIDE SEQUENCE</scope>
    <source>
        <strain evidence="3">CHK195-26880</strain>
    </source>
</reference>
<proteinExistence type="predicted"/>
<evidence type="ECO:0000313" key="4">
    <source>
        <dbReference type="Proteomes" id="UP000886833"/>
    </source>
</evidence>
<reference evidence="3" key="2">
    <citation type="journal article" date="2021" name="PeerJ">
        <title>Extensive microbial diversity within the chicken gut microbiome revealed by metagenomics and culture.</title>
        <authorList>
            <person name="Gilroy R."/>
            <person name="Ravi A."/>
            <person name="Getino M."/>
            <person name="Pursley I."/>
            <person name="Horton D.L."/>
            <person name="Alikhan N.F."/>
            <person name="Baker D."/>
            <person name="Gharbi K."/>
            <person name="Hall N."/>
            <person name="Watson M."/>
            <person name="Adriaenssens E.M."/>
            <person name="Foster-Nyarko E."/>
            <person name="Jarju S."/>
            <person name="Secka A."/>
            <person name="Antonio M."/>
            <person name="Oren A."/>
            <person name="Chaudhuri R.R."/>
            <person name="La Ragione R."/>
            <person name="Hildebrand F."/>
            <person name="Pallen M.J."/>
        </authorList>
    </citation>
    <scope>NUCLEOTIDE SEQUENCE</scope>
    <source>
        <strain evidence="3">CHK195-26880</strain>
    </source>
</reference>
<dbReference type="InterPro" id="IPR001173">
    <property type="entry name" value="Glyco_trans_2-like"/>
</dbReference>
<dbReference type="Pfam" id="PF13181">
    <property type="entry name" value="TPR_8"/>
    <property type="match status" value="2"/>
</dbReference>
<gene>
    <name evidence="3" type="ORF">IAB59_03890</name>
</gene>
<dbReference type="EMBL" id="DVKQ01000051">
    <property type="protein sequence ID" value="HIT37604.1"/>
    <property type="molecule type" value="Genomic_DNA"/>
</dbReference>
<dbReference type="InterPro" id="IPR029044">
    <property type="entry name" value="Nucleotide-diphossugar_trans"/>
</dbReference>
<dbReference type="InterPro" id="IPR019734">
    <property type="entry name" value="TPR_rpt"/>
</dbReference>
<organism evidence="3 4">
    <name type="scientific">Candidatus Onthousia faecipullorum</name>
    <dbReference type="NCBI Taxonomy" id="2840887"/>
    <lineage>
        <taxon>Bacteria</taxon>
        <taxon>Bacillati</taxon>
        <taxon>Bacillota</taxon>
        <taxon>Bacilli</taxon>
        <taxon>Candidatus Onthousia</taxon>
    </lineage>
</organism>
<dbReference type="Pfam" id="PF00535">
    <property type="entry name" value="Glycos_transf_2"/>
    <property type="match status" value="1"/>
</dbReference>
<feature type="repeat" description="TPR" evidence="1">
    <location>
        <begin position="266"/>
        <end position="299"/>
    </location>
</feature>
<accession>A0A9D1GC56</accession>
<dbReference type="PANTHER" id="PTHR43630">
    <property type="entry name" value="POLY-BETA-1,6-N-ACETYL-D-GLUCOSAMINE SYNTHASE"/>
    <property type="match status" value="1"/>
</dbReference>
<protein>
    <submittedName>
        <fullName evidence="3">Glycosyltransferase</fullName>
    </submittedName>
</protein>
<dbReference type="AlphaFoldDB" id="A0A9D1GC56"/>
<keyword evidence="1" id="KW-0802">TPR repeat</keyword>